<proteinExistence type="predicted"/>
<evidence type="ECO:0000313" key="2">
    <source>
        <dbReference type="Proteomes" id="UP001163046"/>
    </source>
</evidence>
<keyword evidence="2" id="KW-1185">Reference proteome</keyword>
<organism evidence="1 2">
    <name type="scientific">Desmophyllum pertusum</name>
    <dbReference type="NCBI Taxonomy" id="174260"/>
    <lineage>
        <taxon>Eukaryota</taxon>
        <taxon>Metazoa</taxon>
        <taxon>Cnidaria</taxon>
        <taxon>Anthozoa</taxon>
        <taxon>Hexacorallia</taxon>
        <taxon>Scleractinia</taxon>
        <taxon>Caryophylliina</taxon>
        <taxon>Caryophylliidae</taxon>
        <taxon>Desmophyllum</taxon>
    </lineage>
</organism>
<dbReference type="Proteomes" id="UP001163046">
    <property type="component" value="Unassembled WGS sequence"/>
</dbReference>
<evidence type="ECO:0000313" key="1">
    <source>
        <dbReference type="EMBL" id="KAJ7331582.1"/>
    </source>
</evidence>
<dbReference type="AlphaFoldDB" id="A0A9W9YBI1"/>
<comment type="caution">
    <text evidence="1">The sequence shown here is derived from an EMBL/GenBank/DDBJ whole genome shotgun (WGS) entry which is preliminary data.</text>
</comment>
<protein>
    <submittedName>
        <fullName evidence="1">Uncharacterized protein</fullName>
    </submittedName>
</protein>
<gene>
    <name evidence="1" type="ORF">OS493_019166</name>
</gene>
<name>A0A9W9YBI1_9CNID</name>
<reference evidence="1" key="1">
    <citation type="submission" date="2023-01" db="EMBL/GenBank/DDBJ databases">
        <title>Genome assembly of the deep-sea coral Lophelia pertusa.</title>
        <authorList>
            <person name="Herrera S."/>
            <person name="Cordes E."/>
        </authorList>
    </citation>
    <scope>NUCLEOTIDE SEQUENCE</scope>
    <source>
        <strain evidence="1">USNM1676648</strain>
        <tissue evidence="1">Polyp</tissue>
    </source>
</reference>
<sequence length="111" mass="12509">MKNFAQAKRLCASTVFLVSIIVAIVISKETHQKDSLNPVDHVVVNKEPRGWRGVCHSGKCGRRRSGKRGMKLAQAQFENDLQDYEMTSKENFDIQPAEARTIESGKGHRQL</sequence>
<accession>A0A9W9YBI1</accession>
<dbReference type="EMBL" id="MU827788">
    <property type="protein sequence ID" value="KAJ7331582.1"/>
    <property type="molecule type" value="Genomic_DNA"/>
</dbReference>